<reference evidence="8 9" key="1">
    <citation type="submission" date="2022-08" db="EMBL/GenBank/DDBJ databases">
        <title>Bacterial and archaeal communities from various locations to study Microbial Dark Matter (Phase II).</title>
        <authorList>
            <person name="Stepanauskas R."/>
        </authorList>
    </citation>
    <scope>NUCLEOTIDE SEQUENCE [LARGE SCALE GENOMIC DNA]</scope>
    <source>
        <strain evidence="8 9">PD1</strain>
    </source>
</reference>
<evidence type="ECO:0000313" key="9">
    <source>
        <dbReference type="Proteomes" id="UP001204798"/>
    </source>
</evidence>
<feature type="transmembrane region" description="Helical" evidence="6">
    <location>
        <begin position="50"/>
        <end position="70"/>
    </location>
</feature>
<dbReference type="InterPro" id="IPR003838">
    <property type="entry name" value="ABC3_permease_C"/>
</dbReference>
<proteinExistence type="predicted"/>
<evidence type="ECO:0000313" key="8">
    <source>
        <dbReference type="EMBL" id="MCS3920516.1"/>
    </source>
</evidence>
<protein>
    <recommendedName>
        <fullName evidence="7">ABC3 transporter permease C-terminal domain-containing protein</fullName>
    </recommendedName>
</protein>
<accession>A0ABT2ESW3</accession>
<keyword evidence="4 6" id="KW-1133">Transmembrane helix</keyword>
<feature type="domain" description="ABC3 transporter permease C-terminal" evidence="7">
    <location>
        <begin position="11"/>
        <end position="74"/>
    </location>
</feature>
<keyword evidence="2" id="KW-1003">Cell membrane</keyword>
<evidence type="ECO:0000256" key="5">
    <source>
        <dbReference type="ARBA" id="ARBA00023136"/>
    </source>
</evidence>
<gene>
    <name evidence="8" type="ORF">M2350_002945</name>
</gene>
<dbReference type="EMBL" id="JANUCP010000005">
    <property type="protein sequence ID" value="MCS3920516.1"/>
    <property type="molecule type" value="Genomic_DNA"/>
</dbReference>
<evidence type="ECO:0000256" key="1">
    <source>
        <dbReference type="ARBA" id="ARBA00004651"/>
    </source>
</evidence>
<dbReference type="Pfam" id="PF02687">
    <property type="entry name" value="FtsX"/>
    <property type="match status" value="1"/>
</dbReference>
<keyword evidence="3 6" id="KW-0812">Transmembrane</keyword>
<keyword evidence="5 6" id="KW-0472">Membrane</keyword>
<evidence type="ECO:0000259" key="7">
    <source>
        <dbReference type="Pfam" id="PF02687"/>
    </source>
</evidence>
<evidence type="ECO:0000256" key="3">
    <source>
        <dbReference type="ARBA" id="ARBA00022692"/>
    </source>
</evidence>
<comment type="caution">
    <text evidence="8">The sequence shown here is derived from an EMBL/GenBank/DDBJ whole genome shotgun (WGS) entry which is preliminary data.</text>
</comment>
<evidence type="ECO:0000256" key="4">
    <source>
        <dbReference type="ARBA" id="ARBA00022989"/>
    </source>
</evidence>
<dbReference type="Proteomes" id="UP001204798">
    <property type="component" value="Unassembled WGS sequence"/>
</dbReference>
<keyword evidence="9" id="KW-1185">Reference proteome</keyword>
<evidence type="ECO:0000256" key="2">
    <source>
        <dbReference type="ARBA" id="ARBA00022475"/>
    </source>
</evidence>
<evidence type="ECO:0000256" key="6">
    <source>
        <dbReference type="SAM" id="Phobius"/>
    </source>
</evidence>
<organism evidence="8 9">
    <name type="scientific">Candidatus Fervidibacter sacchari</name>
    <dbReference type="NCBI Taxonomy" id="1448929"/>
    <lineage>
        <taxon>Bacteria</taxon>
        <taxon>Candidatus Fervidibacterota</taxon>
        <taxon>Candidatus Fervidibacter</taxon>
    </lineage>
</organism>
<name>A0ABT2ESW3_9BACT</name>
<feature type="transmembrane region" description="Helical" evidence="6">
    <location>
        <begin position="20"/>
        <end position="44"/>
    </location>
</feature>
<comment type="subcellular location">
    <subcellularLocation>
        <location evidence="1">Cell membrane</location>
        <topology evidence="1">Multi-pass membrane protein</topology>
    </subcellularLocation>
</comment>
<dbReference type="RefSeq" id="WP_259099997.1">
    <property type="nucleotide sequence ID" value="NZ_CP130454.1"/>
</dbReference>
<sequence>MEQKGRRKIEWRTLAVRAIFAFFCGVLGMNLFALFFCVVGTVFFPFATPNIAFIATVLLGFVIVAFAGWLSTSKELWQD</sequence>